<dbReference type="InterPro" id="IPR000182">
    <property type="entry name" value="GNAT_dom"/>
</dbReference>
<dbReference type="EMBL" id="VTPX01000015">
    <property type="protein sequence ID" value="KAA0015896.1"/>
    <property type="molecule type" value="Genomic_DNA"/>
</dbReference>
<name>A0A640WB42_9GAMM</name>
<evidence type="ECO:0000259" key="1">
    <source>
        <dbReference type="PROSITE" id="PS51186"/>
    </source>
</evidence>
<gene>
    <name evidence="2" type="ORF">F0A16_18700</name>
</gene>
<keyword evidence="2" id="KW-0808">Transferase</keyword>
<dbReference type="GO" id="GO:0016747">
    <property type="term" value="F:acyltransferase activity, transferring groups other than amino-acyl groups"/>
    <property type="evidence" value="ECO:0007669"/>
    <property type="project" value="InterPro"/>
</dbReference>
<organism evidence="2 3">
    <name type="scientific">Salinicola corii</name>
    <dbReference type="NCBI Taxonomy" id="2606937"/>
    <lineage>
        <taxon>Bacteria</taxon>
        <taxon>Pseudomonadati</taxon>
        <taxon>Pseudomonadota</taxon>
        <taxon>Gammaproteobacteria</taxon>
        <taxon>Oceanospirillales</taxon>
        <taxon>Halomonadaceae</taxon>
        <taxon>Salinicola</taxon>
    </lineage>
</organism>
<evidence type="ECO:0000313" key="2">
    <source>
        <dbReference type="EMBL" id="KAA0015896.1"/>
    </source>
</evidence>
<sequence>MIEYRKAKFEEVDELKKLLWKYGPNEWNHLTKEGVSQEFYLVCSGNAQALIATHDSKIIGFAVLIDGIFSPSYLEKYCSLENIQFIGDVVVSSLCSGKGVATKLLNECLAVAKSRKASAVLIERHEDNLASAGMMRKAGFKIMDTFHDPTKRTAGSQNSVILERKI</sequence>
<dbReference type="PROSITE" id="PS51186">
    <property type="entry name" value="GNAT"/>
    <property type="match status" value="1"/>
</dbReference>
<protein>
    <submittedName>
        <fullName evidence="2">GNAT family N-acetyltransferase</fullName>
    </submittedName>
</protein>
<dbReference type="InterPro" id="IPR016181">
    <property type="entry name" value="Acyl_CoA_acyltransferase"/>
</dbReference>
<accession>A0A640WB42</accession>
<dbReference type="SUPFAM" id="SSF55729">
    <property type="entry name" value="Acyl-CoA N-acyltransferases (Nat)"/>
    <property type="match status" value="1"/>
</dbReference>
<proteinExistence type="predicted"/>
<reference evidence="2 3" key="1">
    <citation type="submission" date="2019-08" db="EMBL/GenBank/DDBJ databases">
        <title>Bioinformatics analysis of the strain L3 and L5.</title>
        <authorList>
            <person name="Li X."/>
        </authorList>
    </citation>
    <scope>NUCLEOTIDE SEQUENCE [LARGE SCALE GENOMIC DNA]</scope>
    <source>
        <strain evidence="2 3">L3</strain>
    </source>
</reference>
<dbReference type="Proteomes" id="UP000466024">
    <property type="component" value="Unassembled WGS sequence"/>
</dbReference>
<feature type="domain" description="N-acetyltransferase" evidence="1">
    <location>
        <begin position="2"/>
        <end position="166"/>
    </location>
</feature>
<dbReference type="CDD" id="cd04301">
    <property type="entry name" value="NAT_SF"/>
    <property type="match status" value="1"/>
</dbReference>
<dbReference type="Pfam" id="PF00583">
    <property type="entry name" value="Acetyltransf_1"/>
    <property type="match status" value="1"/>
</dbReference>
<comment type="caution">
    <text evidence="2">The sequence shown here is derived from an EMBL/GenBank/DDBJ whole genome shotgun (WGS) entry which is preliminary data.</text>
</comment>
<dbReference type="Gene3D" id="3.40.630.30">
    <property type="match status" value="1"/>
</dbReference>
<keyword evidence="3" id="KW-1185">Reference proteome</keyword>
<dbReference type="RefSeq" id="WP_149437085.1">
    <property type="nucleotide sequence ID" value="NZ_VTPX01000015.1"/>
</dbReference>
<dbReference type="AlphaFoldDB" id="A0A640WB42"/>
<evidence type="ECO:0000313" key="3">
    <source>
        <dbReference type="Proteomes" id="UP000466024"/>
    </source>
</evidence>